<reference evidence="2" key="1">
    <citation type="submission" date="2014-01" db="EMBL/GenBank/DDBJ databases">
        <authorList>
            <person name="Brown-Elliot B."/>
            <person name="Wallace R."/>
            <person name="Lenaerts A."/>
            <person name="Ordway D."/>
            <person name="DeGroote M.A."/>
            <person name="Parker T."/>
            <person name="Sizemore C."/>
            <person name="Tallon L.J."/>
            <person name="Sadzewicz L.K."/>
            <person name="Sengamalay N."/>
            <person name="Fraser C.M."/>
            <person name="Hine E."/>
            <person name="Shefchek K.A."/>
            <person name="Das S.P."/>
            <person name="Tettelin H."/>
        </authorList>
    </citation>
    <scope>NUCLEOTIDE SEQUENCE [LARGE SCALE GENOMIC DNA]</scope>
    <source>
        <strain evidence="2">4042</strain>
    </source>
</reference>
<gene>
    <name evidence="2" type="ORF">I553_3567</name>
</gene>
<protein>
    <submittedName>
        <fullName evidence="2">Uncharacterized protein</fullName>
    </submittedName>
</protein>
<keyword evidence="1" id="KW-0472">Membrane</keyword>
<keyword evidence="1" id="KW-0812">Transmembrane</keyword>
<organism evidence="2">
    <name type="scientific">Mycobacterium xenopi 4042</name>
    <dbReference type="NCBI Taxonomy" id="1299334"/>
    <lineage>
        <taxon>Bacteria</taxon>
        <taxon>Bacillati</taxon>
        <taxon>Actinomycetota</taxon>
        <taxon>Actinomycetes</taxon>
        <taxon>Mycobacteriales</taxon>
        <taxon>Mycobacteriaceae</taxon>
        <taxon>Mycobacterium</taxon>
    </lineage>
</organism>
<accession>X8AVA0</accession>
<name>X8AVA0_MYCXE</name>
<comment type="caution">
    <text evidence="2">The sequence shown here is derived from an EMBL/GenBank/DDBJ whole genome shotgun (WGS) entry which is preliminary data.</text>
</comment>
<evidence type="ECO:0000256" key="1">
    <source>
        <dbReference type="SAM" id="Phobius"/>
    </source>
</evidence>
<keyword evidence="1" id="KW-1133">Transmembrane helix</keyword>
<sequence>MVDVPLGSRATVYQRLGKWVLALAFSVVGTASILALRSRRRPDYGVV</sequence>
<dbReference type="EMBL" id="JAOB01000046">
    <property type="protein sequence ID" value="EUA35847.1"/>
    <property type="molecule type" value="Genomic_DNA"/>
</dbReference>
<evidence type="ECO:0000313" key="2">
    <source>
        <dbReference type="EMBL" id="EUA35847.1"/>
    </source>
</evidence>
<dbReference type="AlphaFoldDB" id="X8AVA0"/>
<dbReference type="PATRIC" id="fig|1299334.3.peg.4861"/>
<feature type="transmembrane region" description="Helical" evidence="1">
    <location>
        <begin position="16"/>
        <end position="36"/>
    </location>
</feature>
<proteinExistence type="predicted"/>